<reference evidence="1" key="1">
    <citation type="submission" date="2023-11" db="EMBL/GenBank/DDBJ databases">
        <title>Gracilibacillus pellucida a moderately halophilic bacterium isolated from saline soil in Xinjiang province.</title>
        <authorList>
            <person name="Zhang Z."/>
            <person name="Tan F."/>
            <person name="Wang Y."/>
            <person name="Xia M."/>
        </authorList>
    </citation>
    <scope>NUCLEOTIDE SEQUENCE</scope>
    <source>
        <strain evidence="1">S3-1-1</strain>
    </source>
</reference>
<proteinExistence type="predicted"/>
<dbReference type="Proteomes" id="UP001277972">
    <property type="component" value="Unassembled WGS sequence"/>
</dbReference>
<protein>
    <submittedName>
        <fullName evidence="1">ASCH domain-containing protein</fullName>
    </submittedName>
</protein>
<gene>
    <name evidence="1" type="ORF">SH601_15960</name>
</gene>
<comment type="caution">
    <text evidence="1">The sequence shown here is derived from an EMBL/GenBank/DDBJ whole genome shotgun (WGS) entry which is preliminary data.</text>
</comment>
<sequence length="154" mass="17750">MNLNKIEKYWNNFKQLHTTTSDTYEAWPFGDNPELATELAQLVLEGKKTATASAYAMYQAENDQLPEVGQYNIILDGQDEPVAIVQTTVVDVIPFDQISSEHAYLEGEGDRSLQYWKDVHEAFFARELLTINQSFSEQMLVVCERFKLLYPFNK</sequence>
<keyword evidence="2" id="KW-1185">Reference proteome</keyword>
<accession>A0ACC6M9D2</accession>
<name>A0ACC6M9D2_9BACI</name>
<evidence type="ECO:0000313" key="2">
    <source>
        <dbReference type="Proteomes" id="UP001277972"/>
    </source>
</evidence>
<evidence type="ECO:0000313" key="1">
    <source>
        <dbReference type="EMBL" id="MDX8047462.1"/>
    </source>
</evidence>
<dbReference type="EMBL" id="JAWZSR010000013">
    <property type="protein sequence ID" value="MDX8047462.1"/>
    <property type="molecule type" value="Genomic_DNA"/>
</dbReference>
<organism evidence="1 2">
    <name type="scientific">Gracilibacillus pellucidus</name>
    <dbReference type="NCBI Taxonomy" id="3095368"/>
    <lineage>
        <taxon>Bacteria</taxon>
        <taxon>Bacillati</taxon>
        <taxon>Bacillota</taxon>
        <taxon>Bacilli</taxon>
        <taxon>Bacillales</taxon>
        <taxon>Bacillaceae</taxon>
        <taxon>Gracilibacillus</taxon>
    </lineage>
</organism>